<dbReference type="AlphaFoldDB" id="A0AA40SNQ9"/>
<reference evidence="3 4" key="1">
    <citation type="submission" date="2020-08" db="EMBL/GenBank/DDBJ databases">
        <title>Sequencing the genomes of 1000 actinobacteria strains.</title>
        <authorList>
            <person name="Klenk H.-P."/>
        </authorList>
    </citation>
    <scope>NUCLEOTIDE SEQUENCE [LARGE SCALE GENOMIC DNA]</scope>
    <source>
        <strain evidence="3 4">DSM 19600</strain>
    </source>
</reference>
<dbReference type="NCBIfam" id="TIGR01552">
    <property type="entry name" value="phd_fam"/>
    <property type="match status" value="1"/>
</dbReference>
<comment type="function">
    <text evidence="2">Antitoxin component of a type II toxin-antitoxin (TA) system.</text>
</comment>
<dbReference type="PANTHER" id="PTHR35377">
    <property type="entry name" value="ANTITOXIN VAPB49-RELATED-RELATED"/>
    <property type="match status" value="1"/>
</dbReference>
<dbReference type="Proteomes" id="UP000549113">
    <property type="component" value="Unassembled WGS sequence"/>
</dbReference>
<comment type="caution">
    <text evidence="3">The sequence shown here is derived from an EMBL/GenBank/DDBJ whole genome shotgun (WGS) entry which is preliminary data.</text>
</comment>
<name>A0AA40SNQ9_9MICO</name>
<accession>A0AA40SNQ9</accession>
<dbReference type="InterPro" id="IPR006442">
    <property type="entry name" value="Antitoxin_Phd/YefM"/>
</dbReference>
<evidence type="ECO:0000313" key="3">
    <source>
        <dbReference type="EMBL" id="MBB4139610.1"/>
    </source>
</evidence>
<evidence type="ECO:0000256" key="2">
    <source>
        <dbReference type="RuleBase" id="RU362080"/>
    </source>
</evidence>
<organism evidence="3 4">
    <name type="scientific">Microbacterium invictum</name>
    <dbReference type="NCBI Taxonomy" id="515415"/>
    <lineage>
        <taxon>Bacteria</taxon>
        <taxon>Bacillati</taxon>
        <taxon>Actinomycetota</taxon>
        <taxon>Actinomycetes</taxon>
        <taxon>Micrococcales</taxon>
        <taxon>Microbacteriaceae</taxon>
        <taxon>Microbacterium</taxon>
    </lineage>
</organism>
<dbReference type="SUPFAM" id="SSF143120">
    <property type="entry name" value="YefM-like"/>
    <property type="match status" value="1"/>
</dbReference>
<dbReference type="Gene3D" id="3.40.1620.10">
    <property type="entry name" value="YefM-like domain"/>
    <property type="match status" value="1"/>
</dbReference>
<proteinExistence type="inferred from homology"/>
<evidence type="ECO:0000313" key="4">
    <source>
        <dbReference type="Proteomes" id="UP000549113"/>
    </source>
</evidence>
<gene>
    <name evidence="3" type="ORF">BKA10_001404</name>
</gene>
<dbReference type="Pfam" id="PF02604">
    <property type="entry name" value="PhdYeFM_antitox"/>
    <property type="match status" value="1"/>
</dbReference>
<dbReference type="InterPro" id="IPR036165">
    <property type="entry name" value="YefM-like_sf"/>
</dbReference>
<dbReference type="InterPro" id="IPR051416">
    <property type="entry name" value="phD-YefM_TA_antitoxins"/>
</dbReference>
<dbReference type="EMBL" id="JACIFH010000001">
    <property type="protein sequence ID" value="MBB4139610.1"/>
    <property type="molecule type" value="Genomic_DNA"/>
</dbReference>
<comment type="similarity">
    <text evidence="1 2">Belongs to the phD/YefM antitoxin family.</text>
</comment>
<keyword evidence="4" id="KW-1185">Reference proteome</keyword>
<protein>
    <recommendedName>
        <fullName evidence="2">Antitoxin</fullName>
    </recommendedName>
</protein>
<evidence type="ECO:0000256" key="1">
    <source>
        <dbReference type="ARBA" id="ARBA00009981"/>
    </source>
</evidence>
<dbReference type="RefSeq" id="WP_183499252.1">
    <property type="nucleotide sequence ID" value="NZ_BAABCO010000001.1"/>
</dbReference>
<sequence>MTKSDSPAITVVGVHEAKTNLSRLLRMVESGAEVEIRRGGSPIARLLPIDDAPPKRQLGIDKGKIWISDDFDEPMTEIEQAIASNDLFPA</sequence>